<dbReference type="InterPro" id="IPR016059">
    <property type="entry name" value="DNA_ligase_ATP-dep_CS"/>
</dbReference>
<dbReference type="PANTHER" id="PTHR45674">
    <property type="entry name" value="DNA LIGASE 1/3 FAMILY MEMBER"/>
    <property type="match status" value="1"/>
</dbReference>
<accession>A0A1C4V0K4</accession>
<dbReference type="InterPro" id="IPR012340">
    <property type="entry name" value="NA-bd_OB-fold"/>
</dbReference>
<gene>
    <name evidence="6" type="ORF">GA0070558_10617</name>
</gene>
<evidence type="ECO:0000313" key="6">
    <source>
        <dbReference type="EMBL" id="SCE77321.1"/>
    </source>
</evidence>
<evidence type="ECO:0000259" key="5">
    <source>
        <dbReference type="PROSITE" id="PS50160"/>
    </source>
</evidence>
<dbReference type="CDD" id="cd07970">
    <property type="entry name" value="OBF_DNA_ligase_LigC"/>
    <property type="match status" value="1"/>
</dbReference>
<dbReference type="Pfam" id="PF04679">
    <property type="entry name" value="DNA_ligase_A_C"/>
    <property type="match status" value="1"/>
</dbReference>
<dbReference type="Gene3D" id="3.30.470.30">
    <property type="entry name" value="DNA ligase/mRNA capping enzyme"/>
    <property type="match status" value="1"/>
</dbReference>
<name>A0A1C4V0K4_9ACTN</name>
<keyword evidence="3 6" id="KW-0436">Ligase</keyword>
<dbReference type="Pfam" id="PF01068">
    <property type="entry name" value="DNA_ligase_A_M"/>
    <property type="match status" value="1"/>
</dbReference>
<evidence type="ECO:0000313" key="7">
    <source>
        <dbReference type="Proteomes" id="UP000199375"/>
    </source>
</evidence>
<evidence type="ECO:0000256" key="2">
    <source>
        <dbReference type="ARBA" id="ARBA00012727"/>
    </source>
</evidence>
<dbReference type="Gene3D" id="2.40.50.140">
    <property type="entry name" value="Nucleic acid-binding proteins"/>
    <property type="match status" value="1"/>
</dbReference>
<dbReference type="GO" id="GO:0006310">
    <property type="term" value="P:DNA recombination"/>
    <property type="evidence" value="ECO:0007669"/>
    <property type="project" value="InterPro"/>
</dbReference>
<dbReference type="PANTHER" id="PTHR45674:SF4">
    <property type="entry name" value="DNA LIGASE 1"/>
    <property type="match status" value="1"/>
</dbReference>
<dbReference type="EMBL" id="FMCW01000006">
    <property type="protein sequence ID" value="SCE77321.1"/>
    <property type="molecule type" value="Genomic_DNA"/>
</dbReference>
<comment type="catalytic activity">
    <reaction evidence="4">
        <text>ATP + (deoxyribonucleotide)n-3'-hydroxyl + 5'-phospho-(deoxyribonucleotide)m = (deoxyribonucleotide)n+m + AMP + diphosphate.</text>
        <dbReference type="EC" id="6.5.1.1"/>
    </reaction>
</comment>
<dbReference type="GO" id="GO:0005524">
    <property type="term" value="F:ATP binding"/>
    <property type="evidence" value="ECO:0007669"/>
    <property type="project" value="InterPro"/>
</dbReference>
<organism evidence="6 7">
    <name type="scientific">Micromonospora haikouensis</name>
    <dbReference type="NCBI Taxonomy" id="686309"/>
    <lineage>
        <taxon>Bacteria</taxon>
        <taxon>Bacillati</taxon>
        <taxon>Actinomycetota</taxon>
        <taxon>Actinomycetes</taxon>
        <taxon>Micromonosporales</taxon>
        <taxon>Micromonosporaceae</taxon>
        <taxon>Micromonospora</taxon>
    </lineage>
</organism>
<protein>
    <recommendedName>
        <fullName evidence="2">DNA ligase (ATP)</fullName>
        <ecNumber evidence="2">6.5.1.1</ecNumber>
    </recommendedName>
</protein>
<dbReference type="NCBIfam" id="NF006078">
    <property type="entry name" value="PRK08224.1"/>
    <property type="match status" value="1"/>
</dbReference>
<dbReference type="SUPFAM" id="SSF50249">
    <property type="entry name" value="Nucleic acid-binding proteins"/>
    <property type="match status" value="1"/>
</dbReference>
<evidence type="ECO:0000256" key="4">
    <source>
        <dbReference type="ARBA" id="ARBA00034003"/>
    </source>
</evidence>
<dbReference type="EC" id="6.5.1.1" evidence="2"/>
<dbReference type="InterPro" id="IPR012309">
    <property type="entry name" value="DNA_ligase_ATP-dep_C"/>
</dbReference>
<dbReference type="AlphaFoldDB" id="A0A1C4V0K4"/>
<dbReference type="PROSITE" id="PS00697">
    <property type="entry name" value="DNA_LIGASE_A1"/>
    <property type="match status" value="1"/>
</dbReference>
<dbReference type="InterPro" id="IPR044119">
    <property type="entry name" value="Adenylation_LigC-like"/>
</dbReference>
<dbReference type="GO" id="GO:0006281">
    <property type="term" value="P:DNA repair"/>
    <property type="evidence" value="ECO:0007669"/>
    <property type="project" value="InterPro"/>
</dbReference>
<feature type="domain" description="ATP-dependent DNA ligase family profile" evidence="5">
    <location>
        <begin position="137"/>
        <end position="250"/>
    </location>
</feature>
<dbReference type="PROSITE" id="PS50160">
    <property type="entry name" value="DNA_LIGASE_A3"/>
    <property type="match status" value="1"/>
</dbReference>
<dbReference type="InterPro" id="IPR012310">
    <property type="entry name" value="DNA_ligase_ATP-dep_cent"/>
</dbReference>
<dbReference type="InterPro" id="IPR050191">
    <property type="entry name" value="ATP-dep_DNA_ligase"/>
</dbReference>
<dbReference type="SUPFAM" id="SSF56091">
    <property type="entry name" value="DNA ligase/mRNA capping enzyme, catalytic domain"/>
    <property type="match status" value="1"/>
</dbReference>
<evidence type="ECO:0000256" key="1">
    <source>
        <dbReference type="ARBA" id="ARBA00007572"/>
    </source>
</evidence>
<dbReference type="CDD" id="cd07905">
    <property type="entry name" value="Adenylation_DNA_ligase_LigC"/>
    <property type="match status" value="1"/>
</dbReference>
<comment type="similarity">
    <text evidence="1">Belongs to the ATP-dependent DNA ligase family.</text>
</comment>
<sequence length="385" mass="43048">MIRLTTVGGVWLTVAVDLPINPPVEPMLAKAVSRLPTDPGTTYEPKWDGFRCIVFRDGDEVELASRGGKTMTRYFPEVVEQALRQLPERCAVDGELIVIRRDGPDGQPRLDFELLAQRIHPAASRVKLLAETTPADFVAFDLLAIDDELLTAQPYPQRRARLERALAGVRPPVHVTQVTTDPETARRWFDVFEGAGLDGLIAKPADLPYEPGKRLMAKVKHARTADVVVAGFRWHKTGPVVGSLLLGLYDDDGVLHHIGVSSSFTAARRRELLDELAPYREVGPDHPWVHGDHERGQRIPGGVSRWTGTKNLEWEPLRPELVAEVGYDAMEGDRLRHTARFVRWRPDRDPRSCGYDQLDRPIRYDVDQVLRGDPAATAEPTPGRA</sequence>
<evidence type="ECO:0000256" key="3">
    <source>
        <dbReference type="ARBA" id="ARBA00022598"/>
    </source>
</evidence>
<dbReference type="GO" id="GO:0003910">
    <property type="term" value="F:DNA ligase (ATP) activity"/>
    <property type="evidence" value="ECO:0007669"/>
    <property type="project" value="UniProtKB-EC"/>
</dbReference>
<dbReference type="Proteomes" id="UP000199375">
    <property type="component" value="Unassembled WGS sequence"/>
</dbReference>
<reference evidence="6 7" key="1">
    <citation type="submission" date="2016-06" db="EMBL/GenBank/DDBJ databases">
        <authorList>
            <person name="Kjaerup R.B."/>
            <person name="Dalgaard T.S."/>
            <person name="Juul-Madsen H.R."/>
        </authorList>
    </citation>
    <scope>NUCLEOTIDE SEQUENCE [LARGE SCALE GENOMIC DNA]</scope>
    <source>
        <strain evidence="6 7">DSM 45626</strain>
    </source>
</reference>
<proteinExistence type="inferred from homology"/>
<dbReference type="InterPro" id="IPR044117">
    <property type="entry name" value="OBF_LigC-like"/>
</dbReference>